<evidence type="ECO:0000256" key="3">
    <source>
        <dbReference type="ARBA" id="ARBA00022801"/>
    </source>
</evidence>
<evidence type="ECO:0000313" key="9">
    <source>
        <dbReference type="EMBL" id="KIP62330.1"/>
    </source>
</evidence>
<evidence type="ECO:0000259" key="5">
    <source>
        <dbReference type="Pfam" id="PF05592"/>
    </source>
</evidence>
<dbReference type="Gene3D" id="2.60.420.10">
    <property type="entry name" value="Maltose phosphorylase, domain 3"/>
    <property type="match status" value="1"/>
</dbReference>
<proteinExistence type="predicted"/>
<dbReference type="PIRSF" id="PIRSF010631">
    <property type="entry name" value="A-rhamnsds"/>
    <property type="match status" value="1"/>
</dbReference>
<evidence type="ECO:0000313" key="10">
    <source>
        <dbReference type="Proteomes" id="UP000032046"/>
    </source>
</evidence>
<gene>
    <name evidence="9" type="ORF">ST44_07590</name>
</gene>
<dbReference type="SUPFAM" id="SSF48208">
    <property type="entry name" value="Six-hairpin glycosidases"/>
    <property type="match status" value="1"/>
</dbReference>
<reference evidence="9 10" key="1">
    <citation type="submission" date="2015-01" db="EMBL/GenBank/DDBJ databases">
        <title>Comparative genomics of non-oral Prevotella species.</title>
        <authorList>
            <person name="Accetto T."/>
            <person name="Nograsek B."/>
            <person name="Avgustin G."/>
        </authorList>
    </citation>
    <scope>NUCLEOTIDE SEQUENCE [LARGE SCALE GENOMIC DNA]</scope>
    <source>
        <strain evidence="9 10">P5-119</strain>
    </source>
</reference>
<dbReference type="STRING" id="1602171.ST44_07590"/>
<dbReference type="GO" id="GO:0005975">
    <property type="term" value="P:carbohydrate metabolic process"/>
    <property type="evidence" value="ECO:0007669"/>
    <property type="project" value="InterPro"/>
</dbReference>
<dbReference type="Pfam" id="PF25788">
    <property type="entry name" value="Ig_Rha78A_N"/>
    <property type="match status" value="1"/>
</dbReference>
<dbReference type="Pfam" id="PF17390">
    <property type="entry name" value="Bac_rhamnosid_C"/>
    <property type="match status" value="1"/>
</dbReference>
<feature type="domain" description="Alpha-L-rhamnosidase six-hairpin glycosidase" evidence="7">
    <location>
        <begin position="498"/>
        <end position="831"/>
    </location>
</feature>
<dbReference type="InterPro" id="IPR008928">
    <property type="entry name" value="6-hairpin_glycosidase_sf"/>
</dbReference>
<keyword evidence="10" id="KW-1185">Reference proteome</keyword>
<evidence type="ECO:0000259" key="8">
    <source>
        <dbReference type="Pfam" id="PF17390"/>
    </source>
</evidence>
<dbReference type="AlphaFoldDB" id="A0A0D0IZG3"/>
<feature type="domain" description="Alpha-L-rhamnosidase C-terminal" evidence="8">
    <location>
        <begin position="833"/>
        <end position="905"/>
    </location>
</feature>
<name>A0A0D0IZG3_9BACT</name>
<dbReference type="Gene3D" id="2.60.40.10">
    <property type="entry name" value="Immunoglobulins"/>
    <property type="match status" value="1"/>
</dbReference>
<dbReference type="InterPro" id="IPR035398">
    <property type="entry name" value="Bac_rhamnosid_C"/>
</dbReference>
<dbReference type="InterPro" id="IPR016007">
    <property type="entry name" value="Alpha_rhamnosid"/>
</dbReference>
<evidence type="ECO:0000259" key="7">
    <source>
        <dbReference type="Pfam" id="PF17389"/>
    </source>
</evidence>
<dbReference type="PANTHER" id="PTHR33307">
    <property type="entry name" value="ALPHA-RHAMNOSIDASE (EUROFUNG)"/>
    <property type="match status" value="1"/>
</dbReference>
<dbReference type="RefSeq" id="WP_042519346.1">
    <property type="nucleotide sequence ID" value="NZ_JXQK01000055.1"/>
</dbReference>
<dbReference type="InterPro" id="IPR013783">
    <property type="entry name" value="Ig-like_fold"/>
</dbReference>
<dbReference type="InterPro" id="IPR035396">
    <property type="entry name" value="Bac_rhamnosid6H"/>
</dbReference>
<feature type="domain" description="Alpha-L-rhamnosidase concanavalin-like" evidence="5">
    <location>
        <begin position="387"/>
        <end position="480"/>
    </location>
</feature>
<protein>
    <recommendedName>
        <fullName evidence="2">alpha-L-rhamnosidase</fullName>
        <ecNumber evidence="2">3.2.1.40</ecNumber>
    </recommendedName>
</protein>
<dbReference type="InterPro" id="IPR008902">
    <property type="entry name" value="Rhamnosid_concanavalin"/>
</dbReference>
<feature type="domain" description="Bacterial alpha-L-rhamnosidase N-terminal" evidence="6">
    <location>
        <begin position="191"/>
        <end position="361"/>
    </location>
</feature>
<dbReference type="EC" id="3.2.1.40" evidence="2"/>
<evidence type="ECO:0000256" key="4">
    <source>
        <dbReference type="SAM" id="SignalP"/>
    </source>
</evidence>
<dbReference type="Gene3D" id="1.50.10.10">
    <property type="match status" value="1"/>
</dbReference>
<keyword evidence="3 9" id="KW-0378">Hydrolase</keyword>
<dbReference type="InterPro" id="IPR013737">
    <property type="entry name" value="Bac_rhamnosid_N"/>
</dbReference>
<comment type="catalytic activity">
    <reaction evidence="1">
        <text>Hydrolysis of terminal non-reducing alpha-L-rhamnose residues in alpha-L-rhamnosides.</text>
        <dbReference type="EC" id="3.2.1.40"/>
    </reaction>
</comment>
<dbReference type="Pfam" id="PF05592">
    <property type="entry name" value="Bac_rhamnosid"/>
    <property type="match status" value="1"/>
</dbReference>
<feature type="signal peptide" evidence="4">
    <location>
        <begin position="1"/>
        <end position="19"/>
    </location>
</feature>
<dbReference type="Pfam" id="PF17389">
    <property type="entry name" value="Bac_rhamnosid6H"/>
    <property type="match status" value="1"/>
</dbReference>
<evidence type="ECO:0000259" key="6">
    <source>
        <dbReference type="Pfam" id="PF08531"/>
    </source>
</evidence>
<feature type="chain" id="PRO_5002213242" description="alpha-L-rhamnosidase" evidence="4">
    <location>
        <begin position="20"/>
        <end position="910"/>
    </location>
</feature>
<accession>A0A0D0IZG3</accession>
<dbReference type="EMBL" id="JXQK01000055">
    <property type="protein sequence ID" value="KIP62330.1"/>
    <property type="molecule type" value="Genomic_DNA"/>
</dbReference>
<dbReference type="Gene3D" id="2.60.120.260">
    <property type="entry name" value="Galactose-binding domain-like"/>
    <property type="match status" value="2"/>
</dbReference>
<dbReference type="Pfam" id="PF08531">
    <property type="entry name" value="Bac_rhamnosid_N"/>
    <property type="match status" value="1"/>
</dbReference>
<keyword evidence="4" id="KW-0732">Signal</keyword>
<comment type="caution">
    <text evidence="9">The sequence shown here is derived from an EMBL/GenBank/DDBJ whole genome shotgun (WGS) entry which is preliminary data.</text>
</comment>
<sequence>MRKTTIATLLALAALSAEAKITITGTSCNYQRELAVSQGDVRFGWKMTSDAVNDRQKAYQIIITESVTGKTVYDSGKRKSAESQNITTPDLPANRHGYEWQVRVWDKDGKPSEWSAKQKIRIVPASADLSAGGISPRWIGAITKADARLPEGRFSNAEFKKDYFKEKWNAVDSLSARSIIMRKGFSNDGRTVTDAVAYVSGMGHYEMRINGKKVGDSEFAPLWSEYSKTVYYNTYDVTSLLTGGHNAISLLLGNGFFNVQRGNRYSKLMTSFGAPQMILRLEINYSDGTSQTIVSDGSWKYALSPITFNSIYGGESFDARLTQSGFDLAHFDDTEWKDAVLTEGTDGKLIPQTAPPVKIMERFAIKEWHYLPLDSVAPASAKTKRSVSPHTFIADMGQNLAGFPEIRVKGRPGQKVTMLVSENLNRQGVCDQRQTGRQHYYEYTIGSDTTETWHPHFSYYGFRYIQVEDAVLEGEPNPDNLPVIADLKSCFIYNSAEEGSEFECSNPLFTQTHRLIERAERSNMQGVLTDCPHREKLGWLEQDHLVGPSLFYNYDMTTLTPKIIRDITDTQKTDGMVPTTAPQYVSFGNLFDDSPEWGSTLLIMPFMYYEQYGDNSIITRNYEAMRRYVDYLTGRAKDGIVSHGLGDWYDVVEGKAGFCHNTPIPLVASAHYILDLQLLTKAARMTGNKADVEKYSRIYDYAVAAFNREFYKADSCYYGSGSQTSNALPLFLGITGKNKAAVLQSLISDIEKHGNRLTTGDVGNRYLFMTLATNGKDELLYKMLNHYDTPGYGFQIKQGATTLTEQWDPRQGSSWNHFMMGQIDEWLFKEIAGIRNMPGTNGMRHILISPTLPGDLTYVKAHTTTLYGKVSVYCSADTITVEIPVGCDATIQLANGFKKKVGSGKHSFGL</sequence>
<dbReference type="PANTHER" id="PTHR33307:SF11">
    <property type="entry name" value="ALPHA-L-RHAMNOSIDASE"/>
    <property type="match status" value="1"/>
</dbReference>
<organism evidence="9 10">
    <name type="scientific">Prevotella pectinovora</name>
    <dbReference type="NCBI Taxonomy" id="1602169"/>
    <lineage>
        <taxon>Bacteria</taxon>
        <taxon>Pseudomonadati</taxon>
        <taxon>Bacteroidota</taxon>
        <taxon>Bacteroidia</taxon>
        <taxon>Bacteroidales</taxon>
        <taxon>Prevotellaceae</taxon>
        <taxon>Prevotella</taxon>
    </lineage>
</organism>
<dbReference type="GO" id="GO:0030596">
    <property type="term" value="F:alpha-L-rhamnosidase activity"/>
    <property type="evidence" value="ECO:0007669"/>
    <property type="project" value="UniProtKB-EC"/>
</dbReference>
<evidence type="ECO:0000256" key="2">
    <source>
        <dbReference type="ARBA" id="ARBA00012652"/>
    </source>
</evidence>
<dbReference type="Proteomes" id="UP000032046">
    <property type="component" value="Unassembled WGS sequence"/>
</dbReference>
<dbReference type="InterPro" id="IPR012341">
    <property type="entry name" value="6hp_glycosidase-like_sf"/>
</dbReference>
<evidence type="ECO:0000256" key="1">
    <source>
        <dbReference type="ARBA" id="ARBA00001445"/>
    </source>
</evidence>